<comment type="caution">
    <text evidence="2">The sequence shown here is derived from an EMBL/GenBank/DDBJ whole genome shotgun (WGS) entry which is preliminary data.</text>
</comment>
<organism evidence="2 3">
    <name type="scientific">Carnegiea gigantea</name>
    <dbReference type="NCBI Taxonomy" id="171969"/>
    <lineage>
        <taxon>Eukaryota</taxon>
        <taxon>Viridiplantae</taxon>
        <taxon>Streptophyta</taxon>
        <taxon>Embryophyta</taxon>
        <taxon>Tracheophyta</taxon>
        <taxon>Spermatophyta</taxon>
        <taxon>Magnoliopsida</taxon>
        <taxon>eudicotyledons</taxon>
        <taxon>Gunneridae</taxon>
        <taxon>Pentapetalae</taxon>
        <taxon>Caryophyllales</taxon>
        <taxon>Cactineae</taxon>
        <taxon>Cactaceae</taxon>
        <taxon>Cactoideae</taxon>
        <taxon>Echinocereeae</taxon>
        <taxon>Carnegiea</taxon>
    </lineage>
</organism>
<evidence type="ECO:0008006" key="4">
    <source>
        <dbReference type="Google" id="ProtNLM"/>
    </source>
</evidence>
<dbReference type="EMBL" id="JAKOGI010002786">
    <property type="protein sequence ID" value="KAJ8421322.1"/>
    <property type="molecule type" value="Genomic_DNA"/>
</dbReference>
<proteinExistence type="predicted"/>
<feature type="region of interest" description="Disordered" evidence="1">
    <location>
        <begin position="212"/>
        <end position="238"/>
    </location>
</feature>
<dbReference type="AlphaFoldDB" id="A0A9Q1JF31"/>
<dbReference type="Proteomes" id="UP001153076">
    <property type="component" value="Unassembled WGS sequence"/>
</dbReference>
<name>A0A9Q1JF31_9CARY</name>
<protein>
    <recommendedName>
        <fullName evidence="4">DUF4283 domain-containing protein</fullName>
    </recommendedName>
</protein>
<keyword evidence="3" id="KW-1185">Reference proteome</keyword>
<evidence type="ECO:0000256" key="1">
    <source>
        <dbReference type="SAM" id="MobiDB-lite"/>
    </source>
</evidence>
<accession>A0A9Q1JF31</accession>
<dbReference type="PANTHER" id="PTHR33233:SF17">
    <property type="entry name" value="DUF4283 DOMAIN-CONTAINING PROTEIN"/>
    <property type="match status" value="1"/>
</dbReference>
<evidence type="ECO:0000313" key="2">
    <source>
        <dbReference type="EMBL" id="KAJ8421322.1"/>
    </source>
</evidence>
<dbReference type="OrthoDB" id="1939300at2759"/>
<dbReference type="PANTHER" id="PTHR33233">
    <property type="entry name" value="ENDONUCLEASE/EXONUCLEASE/PHOSPHATASE"/>
    <property type="match status" value="1"/>
</dbReference>
<gene>
    <name evidence="2" type="ORF">Cgig2_018729</name>
</gene>
<sequence length="270" mass="30825">MEQSDNSGSGDLNTPEQTEALISEVVRPTYTSLLDADEGTLLSYKPAIIVSGKKCAQIEIKDVAPERIWADFEIDKILMVKKGLFLVRFVQLQDKLIVEKRGLYYFDRKPFIVKGWNPDMDKSTESIQSLPLWVQFLELDIKYWGLDSLSKLGSLIGIPLKTDRYIREKTMIKYARLLIEVPMAAPFADFIEFFNEHSELIRRPIKKKHNQRKEWRRVQVTPQEAPKETTQSVPTATEDGNYITVTQKAAAHIHSTYIGLGSEFVSGSVN</sequence>
<reference evidence="2" key="1">
    <citation type="submission" date="2022-04" db="EMBL/GenBank/DDBJ databases">
        <title>Carnegiea gigantea Genome sequencing and assembly v2.</title>
        <authorList>
            <person name="Copetti D."/>
            <person name="Sanderson M.J."/>
            <person name="Burquez A."/>
            <person name="Wojciechowski M.F."/>
        </authorList>
    </citation>
    <scope>NUCLEOTIDE SEQUENCE</scope>
    <source>
        <strain evidence="2">SGP5-SGP5p</strain>
        <tissue evidence="2">Aerial part</tissue>
    </source>
</reference>
<evidence type="ECO:0000313" key="3">
    <source>
        <dbReference type="Proteomes" id="UP001153076"/>
    </source>
</evidence>